<dbReference type="RefSeq" id="WP_213755891.1">
    <property type="nucleotide sequence ID" value="NZ_JAHCQH010000017.1"/>
</dbReference>
<keyword evidence="4 5" id="KW-0472">Membrane</keyword>
<dbReference type="EMBL" id="JAHCQH010000017">
    <property type="protein sequence ID" value="MBS9478070.1"/>
    <property type="molecule type" value="Genomic_DNA"/>
</dbReference>
<dbReference type="Proteomes" id="UP001166585">
    <property type="component" value="Unassembled WGS sequence"/>
</dbReference>
<gene>
    <name evidence="6" type="ORF">KIP89_13220</name>
</gene>
<feature type="transmembrane region" description="Helical" evidence="5">
    <location>
        <begin position="86"/>
        <end position="106"/>
    </location>
</feature>
<dbReference type="Gene3D" id="1.20.120.550">
    <property type="entry name" value="Membrane associated eicosanoid/glutathione metabolism-like domain"/>
    <property type="match status" value="1"/>
</dbReference>
<name>A0ABS5R9X5_9HYPH</name>
<sequence length="143" mass="15858">MTIPAILLPVFVQVALTFAVLFRLGAVRLRAVKAGSVERERVLIDDSGWPAQVRQASNCFRNQFEVPVLFYALVAFALVTRQADGLFVVLSWVFVLSRIVHAVVHVTSNALSIRFPAYMVGVVVLMLMWILFALAILFAPAMP</sequence>
<dbReference type="SUPFAM" id="SSF161084">
    <property type="entry name" value="MAPEG domain-like"/>
    <property type="match status" value="1"/>
</dbReference>
<evidence type="ECO:0000256" key="4">
    <source>
        <dbReference type="ARBA" id="ARBA00023136"/>
    </source>
</evidence>
<proteinExistence type="predicted"/>
<dbReference type="InterPro" id="IPR023352">
    <property type="entry name" value="MAPEG-like_dom_sf"/>
</dbReference>
<dbReference type="Pfam" id="PF01124">
    <property type="entry name" value="MAPEG"/>
    <property type="match status" value="1"/>
</dbReference>
<evidence type="ECO:0000256" key="2">
    <source>
        <dbReference type="ARBA" id="ARBA00022692"/>
    </source>
</evidence>
<dbReference type="InterPro" id="IPR001129">
    <property type="entry name" value="Membr-assoc_MAPEG"/>
</dbReference>
<evidence type="ECO:0000256" key="1">
    <source>
        <dbReference type="ARBA" id="ARBA00004370"/>
    </source>
</evidence>
<protein>
    <submittedName>
        <fullName evidence="6">MAPEG family protein</fullName>
    </submittedName>
</protein>
<keyword evidence="2 5" id="KW-0812">Transmembrane</keyword>
<reference evidence="6" key="1">
    <citation type="submission" date="2021-05" db="EMBL/GenBank/DDBJ databases">
        <authorList>
            <person name="Sun Q."/>
            <person name="Inoue M."/>
        </authorList>
    </citation>
    <scope>NUCLEOTIDE SEQUENCE</scope>
    <source>
        <strain evidence="6">VKM B-3255</strain>
    </source>
</reference>
<evidence type="ECO:0000256" key="5">
    <source>
        <dbReference type="SAM" id="Phobius"/>
    </source>
</evidence>
<evidence type="ECO:0000313" key="6">
    <source>
        <dbReference type="EMBL" id="MBS9478070.1"/>
    </source>
</evidence>
<keyword evidence="7" id="KW-1185">Reference proteome</keyword>
<accession>A0ABS5R9X5</accession>
<evidence type="ECO:0000313" key="7">
    <source>
        <dbReference type="Proteomes" id="UP001166585"/>
    </source>
</evidence>
<comment type="subcellular location">
    <subcellularLocation>
        <location evidence="1">Membrane</location>
    </subcellularLocation>
</comment>
<evidence type="ECO:0000256" key="3">
    <source>
        <dbReference type="ARBA" id="ARBA00022989"/>
    </source>
</evidence>
<organism evidence="6 7">
    <name type="scientific">Ancylobacter radicis</name>
    <dbReference type="NCBI Taxonomy" id="2836179"/>
    <lineage>
        <taxon>Bacteria</taxon>
        <taxon>Pseudomonadati</taxon>
        <taxon>Pseudomonadota</taxon>
        <taxon>Alphaproteobacteria</taxon>
        <taxon>Hyphomicrobiales</taxon>
        <taxon>Xanthobacteraceae</taxon>
        <taxon>Ancylobacter</taxon>
    </lineage>
</organism>
<feature type="transmembrane region" description="Helical" evidence="5">
    <location>
        <begin position="6"/>
        <end position="26"/>
    </location>
</feature>
<keyword evidence="3 5" id="KW-1133">Transmembrane helix</keyword>
<feature type="transmembrane region" description="Helical" evidence="5">
    <location>
        <begin position="118"/>
        <end position="139"/>
    </location>
</feature>
<comment type="caution">
    <text evidence="6">The sequence shown here is derived from an EMBL/GenBank/DDBJ whole genome shotgun (WGS) entry which is preliminary data.</text>
</comment>